<gene>
    <name evidence="2" type="ORF">ZZ78_22520</name>
</gene>
<dbReference type="AlphaFoldDB" id="A0A5T7MI81"/>
<reference evidence="2" key="1">
    <citation type="submission" date="2019-06" db="EMBL/GenBank/DDBJ databases">
        <authorList>
            <person name="Ashton P.M."/>
            <person name="Dallman T."/>
            <person name="Nair S."/>
            <person name="De Pinna E."/>
            <person name="Peters T."/>
            <person name="Grant K."/>
        </authorList>
    </citation>
    <scope>NUCLEOTIDE SEQUENCE</scope>
    <source>
        <strain evidence="2">51295</strain>
    </source>
</reference>
<comment type="caution">
    <text evidence="2">The sequence shown here is derived from an EMBL/GenBank/DDBJ whole genome shotgun (WGS) entry which is preliminary data.</text>
</comment>
<dbReference type="EMBL" id="AAGELZ010000060">
    <property type="protein sequence ID" value="EBN0114990.1"/>
    <property type="molecule type" value="Genomic_DNA"/>
</dbReference>
<accession>A0A5T7MI81</accession>
<sequence>MSFVSTNNKSGIGGLTTTTPPITGESGGVIADSVAGSVADAAEAAVEQAAGSLFGALPEPSGLVKAAVAAAQAAAAGMAQDAVSAIVSAVAGGPGAHNVTVSGSAVPPGALLFASLDGGETLSELFSYVVQLKTPDTL</sequence>
<name>A0A5T7MI81_SALIN</name>
<proteinExistence type="predicted"/>
<feature type="non-terminal residue" evidence="2">
    <location>
        <position position="138"/>
    </location>
</feature>
<feature type="region of interest" description="Disordered" evidence="1">
    <location>
        <begin position="1"/>
        <end position="20"/>
    </location>
</feature>
<evidence type="ECO:0008006" key="3">
    <source>
        <dbReference type="Google" id="ProtNLM"/>
    </source>
</evidence>
<protein>
    <recommendedName>
        <fullName evidence="3">Type VI secretion system tip protein VgrG</fullName>
    </recommendedName>
</protein>
<organism evidence="2">
    <name type="scientific">Salmonella infantis</name>
    <dbReference type="NCBI Taxonomy" id="595"/>
    <lineage>
        <taxon>Bacteria</taxon>
        <taxon>Pseudomonadati</taxon>
        <taxon>Pseudomonadota</taxon>
        <taxon>Gammaproteobacteria</taxon>
        <taxon>Enterobacterales</taxon>
        <taxon>Enterobacteriaceae</taxon>
        <taxon>Salmonella</taxon>
    </lineage>
</organism>
<evidence type="ECO:0000313" key="2">
    <source>
        <dbReference type="EMBL" id="EBN0114990.1"/>
    </source>
</evidence>
<evidence type="ECO:0000256" key="1">
    <source>
        <dbReference type="SAM" id="MobiDB-lite"/>
    </source>
</evidence>